<protein>
    <submittedName>
        <fullName evidence="3">Glycine reductase complex component B subunit gamma</fullName>
        <ecNumber evidence="3">1.21.4.2</ecNumber>
    </submittedName>
</protein>
<evidence type="ECO:0000256" key="1">
    <source>
        <dbReference type="ARBA" id="ARBA00022933"/>
    </source>
</evidence>
<proteinExistence type="predicted"/>
<dbReference type="NCBIfam" id="TIGR01918">
    <property type="entry name" value="various_sel_PB"/>
    <property type="match status" value="1"/>
</dbReference>
<keyword evidence="2 3" id="KW-0560">Oxidoreductase</keyword>
<dbReference type="OrthoDB" id="9764267at2"/>
<accession>A0A4Z0YD88</accession>
<keyword evidence="4" id="KW-1185">Reference proteome</keyword>
<dbReference type="EMBL" id="SRMQ01000003">
    <property type="protein sequence ID" value="TGJ76870.1"/>
    <property type="molecule type" value="Genomic_DNA"/>
</dbReference>
<name>A0A4Z0YD88_9FIRM</name>
<evidence type="ECO:0000313" key="3">
    <source>
        <dbReference type="EMBL" id="TGJ76870.1"/>
    </source>
</evidence>
<gene>
    <name evidence="3" type="primary">grdB</name>
    <name evidence="3" type="ORF">CAGA_09400</name>
</gene>
<dbReference type="GO" id="GO:0030699">
    <property type="term" value="F:glycine reductase activity"/>
    <property type="evidence" value="ECO:0007669"/>
    <property type="project" value="UniProtKB-EC"/>
</dbReference>
<dbReference type="Pfam" id="PF07355">
    <property type="entry name" value="GRDB"/>
    <property type="match status" value="1"/>
</dbReference>
<comment type="caution">
    <text evidence="3">The sequence shown here is derived from an EMBL/GenBank/DDBJ whole genome shotgun (WGS) entry which is preliminary data.</text>
</comment>
<reference evidence="3 4" key="1">
    <citation type="submission" date="2019-04" db="EMBL/GenBank/DDBJ databases">
        <authorList>
            <person name="Poehlein A."/>
            <person name="Bengelsdorf F.R."/>
            <person name="Duerre P."/>
            <person name="Daniel R."/>
        </authorList>
    </citation>
    <scope>NUCLEOTIDE SEQUENCE [LARGE SCALE GENOMIC DNA]</scope>
    <source>
        <strain evidence="3 4">BS-1</strain>
    </source>
</reference>
<evidence type="ECO:0000313" key="4">
    <source>
        <dbReference type="Proteomes" id="UP000297714"/>
    </source>
</evidence>
<keyword evidence="1" id="KW-0712">Selenocysteine</keyword>
<organism evidence="3 4">
    <name type="scientific">Caproiciproducens galactitolivorans</name>
    <dbReference type="NCBI Taxonomy" id="642589"/>
    <lineage>
        <taxon>Bacteria</taxon>
        <taxon>Bacillati</taxon>
        <taxon>Bacillota</taxon>
        <taxon>Clostridia</taxon>
        <taxon>Eubacteriales</taxon>
        <taxon>Acutalibacteraceae</taxon>
        <taxon>Caproiciproducens</taxon>
    </lineage>
</organism>
<dbReference type="Proteomes" id="UP000297714">
    <property type="component" value="Unassembled WGS sequence"/>
</dbReference>
<dbReference type="AlphaFoldDB" id="A0A4Z0YD88"/>
<dbReference type="InterPro" id="IPR010187">
    <property type="entry name" value="Various_sel_PB"/>
</dbReference>
<sequence length="176" mass="18959">MIRVVQFLNQVQAGLGGDERMDIEPQAQAGAVGTGMLLRTMLLRKGADIVGTVICGDHYFLENREKAIAALTDIIKNLKADVVICGPALNHKRYGDCCGYLAEALTNEAHVQAFAAMAKESTGTELFRKRVYIIETPKVGGTGLNGSLKKIADFAVKLSKGEPIGTAEEEGYFPRS</sequence>
<dbReference type="EC" id="1.21.4.2" evidence="3"/>
<evidence type="ECO:0000256" key="2">
    <source>
        <dbReference type="ARBA" id="ARBA00023002"/>
    </source>
</evidence>
<dbReference type="RefSeq" id="WP_135658296.1">
    <property type="nucleotide sequence ID" value="NZ_JAJUFJ010000007.1"/>
</dbReference>